<evidence type="ECO:0000313" key="3">
    <source>
        <dbReference type="Proteomes" id="UP000525078"/>
    </source>
</evidence>
<gene>
    <name evidence="2" type="ORF">F8388_017582</name>
</gene>
<feature type="non-terminal residue" evidence="2">
    <location>
        <position position="196"/>
    </location>
</feature>
<accession>A0A7J6DV92</accession>
<evidence type="ECO:0000313" key="2">
    <source>
        <dbReference type="EMBL" id="KAF4350004.1"/>
    </source>
</evidence>
<evidence type="ECO:0000256" key="1">
    <source>
        <dbReference type="SAM" id="MobiDB-lite"/>
    </source>
</evidence>
<sequence length="196" mass="21426">MAMNGEQKSVPHDLDEKKSHPNSDHVKTKCCTRTKKKGDRGFIEGCSYIVAKAPSTASSASLSLPSNTLSKGDIAPAFTKHNVYALAEGGVQNHLGALGFEVIVEIMSGTKHCLLSNSVNFLSLRGKLLSIPNAEAFSSSVDEDEMMLMIIMICKHSYKGFDRPIFPEGGSTLIGELYPRKCCCHENFTHVRAYKK</sequence>
<feature type="compositionally biased region" description="Basic and acidic residues" evidence="1">
    <location>
        <begin position="9"/>
        <end position="27"/>
    </location>
</feature>
<dbReference type="EMBL" id="JAATIP010000377">
    <property type="protein sequence ID" value="KAF4350004.1"/>
    <property type="molecule type" value="Genomic_DNA"/>
</dbReference>
<protein>
    <submittedName>
        <fullName evidence="2">Uncharacterized protein</fullName>
    </submittedName>
</protein>
<feature type="region of interest" description="Disordered" evidence="1">
    <location>
        <begin position="1"/>
        <end position="28"/>
    </location>
</feature>
<organism evidence="2 3">
    <name type="scientific">Cannabis sativa</name>
    <name type="common">Hemp</name>
    <name type="synonym">Marijuana</name>
    <dbReference type="NCBI Taxonomy" id="3483"/>
    <lineage>
        <taxon>Eukaryota</taxon>
        <taxon>Viridiplantae</taxon>
        <taxon>Streptophyta</taxon>
        <taxon>Embryophyta</taxon>
        <taxon>Tracheophyta</taxon>
        <taxon>Spermatophyta</taxon>
        <taxon>Magnoliopsida</taxon>
        <taxon>eudicotyledons</taxon>
        <taxon>Gunneridae</taxon>
        <taxon>Pentapetalae</taxon>
        <taxon>rosids</taxon>
        <taxon>fabids</taxon>
        <taxon>Rosales</taxon>
        <taxon>Cannabaceae</taxon>
        <taxon>Cannabis</taxon>
    </lineage>
</organism>
<proteinExistence type="predicted"/>
<dbReference type="Proteomes" id="UP000525078">
    <property type="component" value="Unassembled WGS sequence"/>
</dbReference>
<name>A0A7J6DV92_CANSA</name>
<dbReference type="AlphaFoldDB" id="A0A7J6DV92"/>
<comment type="caution">
    <text evidence="2">The sequence shown here is derived from an EMBL/GenBank/DDBJ whole genome shotgun (WGS) entry which is preliminary data.</text>
</comment>
<reference evidence="2 3" key="1">
    <citation type="journal article" date="2020" name="bioRxiv">
        <title>Sequence and annotation of 42 cannabis genomes reveals extensive copy number variation in cannabinoid synthesis and pathogen resistance genes.</title>
        <authorList>
            <person name="Mckernan K.J."/>
            <person name="Helbert Y."/>
            <person name="Kane L.T."/>
            <person name="Ebling H."/>
            <person name="Zhang L."/>
            <person name="Liu B."/>
            <person name="Eaton Z."/>
            <person name="Mclaughlin S."/>
            <person name="Kingan S."/>
            <person name="Baybayan P."/>
            <person name="Concepcion G."/>
            <person name="Jordan M."/>
            <person name="Riva A."/>
            <person name="Barbazuk W."/>
            <person name="Harkins T."/>
        </authorList>
    </citation>
    <scope>NUCLEOTIDE SEQUENCE [LARGE SCALE GENOMIC DNA]</scope>
    <source>
        <strain evidence="3">cv. Jamaican Lion 4</strain>
        <tissue evidence="2">Leaf</tissue>
    </source>
</reference>